<evidence type="ECO:0000259" key="2">
    <source>
        <dbReference type="PROSITE" id="PS50937"/>
    </source>
</evidence>
<dbReference type="InterPro" id="IPR036724">
    <property type="entry name" value="Cobalamin-bd_sf"/>
</dbReference>
<dbReference type="InterPro" id="IPR003759">
    <property type="entry name" value="Cbl-bd_cap"/>
</dbReference>
<dbReference type="Proteomes" id="UP000639973">
    <property type="component" value="Unassembled WGS sequence"/>
</dbReference>
<dbReference type="InterPro" id="IPR009061">
    <property type="entry name" value="DNA-bd_dom_put_sf"/>
</dbReference>
<evidence type="ECO:0000313" key="3">
    <source>
        <dbReference type="EMBL" id="GGL71248.1"/>
    </source>
</evidence>
<evidence type="ECO:0000313" key="4">
    <source>
        <dbReference type="Proteomes" id="UP000639973"/>
    </source>
</evidence>
<feature type="region of interest" description="Disordered" evidence="1">
    <location>
        <begin position="396"/>
        <end position="431"/>
    </location>
</feature>
<dbReference type="Pfam" id="PF02607">
    <property type="entry name" value="B12-binding_2"/>
    <property type="match status" value="1"/>
</dbReference>
<reference evidence="4" key="1">
    <citation type="journal article" date="2019" name="Int. J. Syst. Evol. Microbiol.">
        <title>The Global Catalogue of Microorganisms (GCM) 10K type strain sequencing project: providing services to taxonomists for standard genome sequencing and annotation.</title>
        <authorList>
            <consortium name="The Broad Institute Genomics Platform"/>
            <consortium name="The Broad Institute Genome Sequencing Center for Infectious Disease"/>
            <person name="Wu L."/>
            <person name="Ma J."/>
        </authorList>
    </citation>
    <scope>NUCLEOTIDE SEQUENCE [LARGE SCALE GENOMIC DNA]</scope>
    <source>
        <strain evidence="4">JCM 15442</strain>
    </source>
</reference>
<protein>
    <recommendedName>
        <fullName evidence="2">HTH merR-type domain-containing protein</fullName>
    </recommendedName>
</protein>
<name>A0ABQ2G291_9DEIO</name>
<dbReference type="SUPFAM" id="SSF46955">
    <property type="entry name" value="Putative DNA-binding domain"/>
    <property type="match status" value="1"/>
</dbReference>
<dbReference type="Gene3D" id="3.40.50.280">
    <property type="entry name" value="Cobalamin-binding domain"/>
    <property type="match status" value="1"/>
</dbReference>
<dbReference type="SMART" id="SM00422">
    <property type="entry name" value="HTH_MERR"/>
    <property type="match status" value="1"/>
</dbReference>
<dbReference type="RefSeq" id="WP_229723286.1">
    <property type="nucleotide sequence ID" value="NZ_BMOL01000002.1"/>
</dbReference>
<sequence length="431" mass="45046">MNAGGENQEQWAQTAMFTASEVEAQTGVPAATLRQWERRYGFPRPVRNDSGYRMYSPDDVRDIGIMLGHQRSGVGARMAAELTRKGMTGGGAGRSGLVRPVTLAPARQHALLAAPAASSPVPMSAPVSLPALAGQLTQALVTADYVRAGDVLAGAHARLPVEDVMTGVMSPALVEIGERWARGEITIAHERGASHFLRSRLSALMDIAGPEDTDTGWGPLLVAACAPGEQHELGLMMQALALRRRGLRVAYLGANVPLGDLTIFAHERGAQAILLSINGEWALGDWGNGAWVDGAWVADAPPDRAVYPASRPVRTGTHGLAWVSGSADQAAPQPQRQRPVCQRTALQRLGLPVFLGGALMNARPALAAELGGLYAGPDAPAAAATISGVLGHALHAAQAADPDREATPSQAPHSSQAGVNRPGPDQEGEQT</sequence>
<proteinExistence type="predicted"/>
<dbReference type="Gene3D" id="1.10.1660.10">
    <property type="match status" value="1"/>
</dbReference>
<feature type="domain" description="HTH merR-type" evidence="2">
    <location>
        <begin position="16"/>
        <end position="61"/>
    </location>
</feature>
<evidence type="ECO:0000256" key="1">
    <source>
        <dbReference type="SAM" id="MobiDB-lite"/>
    </source>
</evidence>
<dbReference type="PROSITE" id="PS50937">
    <property type="entry name" value="HTH_MERR_2"/>
    <property type="match status" value="1"/>
</dbReference>
<dbReference type="InterPro" id="IPR036594">
    <property type="entry name" value="Meth_synthase_dom"/>
</dbReference>
<dbReference type="SUPFAM" id="SSF52242">
    <property type="entry name" value="Cobalamin (vitamin B12)-binding domain"/>
    <property type="match status" value="1"/>
</dbReference>
<comment type="caution">
    <text evidence="3">The sequence shown here is derived from an EMBL/GenBank/DDBJ whole genome shotgun (WGS) entry which is preliminary data.</text>
</comment>
<dbReference type="EMBL" id="BMOL01000002">
    <property type="protein sequence ID" value="GGL71248.1"/>
    <property type="molecule type" value="Genomic_DNA"/>
</dbReference>
<organism evidence="3 4">
    <name type="scientific">Deinococcus aerolatus</name>
    <dbReference type="NCBI Taxonomy" id="522487"/>
    <lineage>
        <taxon>Bacteria</taxon>
        <taxon>Thermotogati</taxon>
        <taxon>Deinococcota</taxon>
        <taxon>Deinococci</taxon>
        <taxon>Deinococcales</taxon>
        <taxon>Deinococcaceae</taxon>
        <taxon>Deinococcus</taxon>
    </lineage>
</organism>
<feature type="compositionally biased region" description="Polar residues" evidence="1">
    <location>
        <begin position="407"/>
        <end position="418"/>
    </location>
</feature>
<dbReference type="Pfam" id="PF13411">
    <property type="entry name" value="MerR_1"/>
    <property type="match status" value="1"/>
</dbReference>
<keyword evidence="4" id="KW-1185">Reference proteome</keyword>
<gene>
    <name evidence="3" type="ORF">GCM10010840_06710</name>
</gene>
<dbReference type="InterPro" id="IPR000551">
    <property type="entry name" value="MerR-type_HTH_dom"/>
</dbReference>
<dbReference type="Gene3D" id="1.10.1240.10">
    <property type="entry name" value="Methionine synthase domain"/>
    <property type="match status" value="1"/>
</dbReference>
<accession>A0ABQ2G291</accession>